<evidence type="ECO:0000256" key="4">
    <source>
        <dbReference type="ARBA" id="ARBA00022692"/>
    </source>
</evidence>
<feature type="domain" description="Fibronectin type-III" evidence="10">
    <location>
        <begin position="173"/>
        <end position="264"/>
    </location>
</feature>
<keyword evidence="4 9" id="KW-0812">Transmembrane</keyword>
<dbReference type="PANTHER" id="PTHR14470:SF1">
    <property type="entry name" value="FIBRONECTIN TYPE III DOMAIN-CONTAINING PROTEIN 5"/>
    <property type="match status" value="1"/>
</dbReference>
<comment type="subcellular location">
    <subcellularLocation>
        <location evidence="1">Membrane</location>
        <topology evidence="1">Single-pass membrane protein</topology>
    </subcellularLocation>
    <subcellularLocation>
        <location evidence="2">Secreted</location>
    </subcellularLocation>
</comment>
<keyword evidence="7" id="KW-0325">Glycoprotein</keyword>
<keyword evidence="3" id="KW-0964">Secreted</keyword>
<evidence type="ECO:0000256" key="9">
    <source>
        <dbReference type="SAM" id="Phobius"/>
    </source>
</evidence>
<evidence type="ECO:0000256" key="7">
    <source>
        <dbReference type="ARBA" id="ARBA00023180"/>
    </source>
</evidence>
<dbReference type="Gene3D" id="2.60.40.10">
    <property type="entry name" value="Immunoglobulins"/>
    <property type="match status" value="1"/>
</dbReference>
<dbReference type="Pfam" id="PF00041">
    <property type="entry name" value="fn3"/>
    <property type="match status" value="1"/>
</dbReference>
<dbReference type="GO" id="GO:0005576">
    <property type="term" value="C:extracellular region"/>
    <property type="evidence" value="ECO:0007669"/>
    <property type="project" value="UniProtKB-SubCell"/>
</dbReference>
<dbReference type="PANTHER" id="PTHR14470">
    <property type="entry name" value="FIBRONECTIN TYPE III DOMAIN-CONTAINING PROTEIN"/>
    <property type="match status" value="1"/>
</dbReference>
<keyword evidence="5 9" id="KW-1133">Transmembrane helix</keyword>
<evidence type="ECO:0000256" key="8">
    <source>
        <dbReference type="SAM" id="MobiDB-lite"/>
    </source>
</evidence>
<feature type="region of interest" description="Disordered" evidence="8">
    <location>
        <begin position="71"/>
        <end position="172"/>
    </location>
</feature>
<name>A0A8C0NKM7_CANLF</name>
<feature type="region of interest" description="Disordered" evidence="8">
    <location>
        <begin position="1"/>
        <end position="44"/>
    </location>
</feature>
<evidence type="ECO:0000256" key="2">
    <source>
        <dbReference type="ARBA" id="ARBA00004613"/>
    </source>
</evidence>
<protein>
    <recommendedName>
        <fullName evidence="10">Fibronectin type-III domain-containing protein</fullName>
    </recommendedName>
</protein>
<proteinExistence type="predicted"/>
<dbReference type="InterPro" id="IPR013783">
    <property type="entry name" value="Ig-like_fold"/>
</dbReference>
<dbReference type="GO" id="GO:0016020">
    <property type="term" value="C:membrane"/>
    <property type="evidence" value="ECO:0007669"/>
    <property type="project" value="UniProtKB-SubCell"/>
</dbReference>
<dbReference type="InterPro" id="IPR036116">
    <property type="entry name" value="FN3_sf"/>
</dbReference>
<keyword evidence="6 9" id="KW-0472">Membrane</keyword>
<reference evidence="11" key="1">
    <citation type="submission" date="2019-03" db="EMBL/GenBank/DDBJ databases">
        <authorList>
            <person name="Warren W.C."/>
            <person name="Johnson G.S."/>
        </authorList>
    </citation>
    <scope>NUCLEOTIDE SEQUENCE [LARGE SCALE GENOMIC DNA]</scope>
    <source>
        <strain evidence="11">Basenji</strain>
    </source>
</reference>
<feature type="compositionally biased region" description="Pro residues" evidence="8">
    <location>
        <begin position="122"/>
        <end position="132"/>
    </location>
</feature>
<dbReference type="Proteomes" id="UP000694429">
    <property type="component" value="Chromosome 2"/>
</dbReference>
<evidence type="ECO:0000256" key="5">
    <source>
        <dbReference type="ARBA" id="ARBA00022989"/>
    </source>
</evidence>
<evidence type="ECO:0000256" key="6">
    <source>
        <dbReference type="ARBA" id="ARBA00023136"/>
    </source>
</evidence>
<dbReference type="SMART" id="SM00060">
    <property type="entry name" value="FN3"/>
    <property type="match status" value="1"/>
</dbReference>
<feature type="compositionally biased region" description="Basic and acidic residues" evidence="8">
    <location>
        <begin position="319"/>
        <end position="330"/>
    </location>
</feature>
<dbReference type="Ensembl" id="ENSCAFT00030028711.1">
    <property type="protein sequence ID" value="ENSCAFP00030025035.1"/>
    <property type="gene ID" value="ENSCAFG00030015554.1"/>
</dbReference>
<accession>A0A8C0NKM7</accession>
<dbReference type="FunFam" id="2.60.40.10:FF:000117">
    <property type="entry name" value="Fibronectin type III domain containing 5"/>
    <property type="match status" value="1"/>
</dbReference>
<feature type="compositionally biased region" description="Low complexity" evidence="8">
    <location>
        <begin position="22"/>
        <end position="44"/>
    </location>
</feature>
<dbReference type="InterPro" id="IPR052120">
    <property type="entry name" value="FNDC_type_III_4/5"/>
</dbReference>
<dbReference type="CDD" id="cd00063">
    <property type="entry name" value="FN3"/>
    <property type="match status" value="1"/>
</dbReference>
<feature type="compositionally biased region" description="Gly residues" evidence="8">
    <location>
        <begin position="1"/>
        <end position="12"/>
    </location>
</feature>
<evidence type="ECO:0000313" key="11">
    <source>
        <dbReference type="Ensembl" id="ENSCAFP00030025035.1"/>
    </source>
</evidence>
<evidence type="ECO:0000256" key="1">
    <source>
        <dbReference type="ARBA" id="ARBA00004167"/>
    </source>
</evidence>
<dbReference type="AlphaFoldDB" id="A0A8C0NKM7"/>
<evidence type="ECO:0000256" key="3">
    <source>
        <dbReference type="ARBA" id="ARBA00022525"/>
    </source>
</evidence>
<dbReference type="SUPFAM" id="SSF49265">
    <property type="entry name" value="Fibronectin type III"/>
    <property type="match status" value="1"/>
</dbReference>
<reference evidence="11" key="2">
    <citation type="submission" date="2025-08" db="UniProtKB">
        <authorList>
            <consortium name="Ensembl"/>
        </authorList>
    </citation>
    <scope>IDENTIFICATION</scope>
</reference>
<sequence length="360" mass="38740">MQAARGGAGRPGRGPERERQRPPGAGAASPCAAPGRPAGGAAMHPGPPRAALRLWLGCVCLALVQAGKGARAGRAGVLGPLPAPRPRTLPRLRTPRPHLRPRPRPRRPSPGSGVLWSAGPPSHCPDPRPLPQVPELSSLLGPGEQLRTPVPPPWASLPVPKALQDNSADSPSAPVNVTVRHLKANSAVVSWDVLEDEVVIGFAISQQKKDVRMLRFIQEVNTTTRSCALWDLEEDTEYIVHVQAISIQGQSPASEPVLFKTPREAEKMASKNKDEVTMKEMAGSQQLRTGEVLIIVVVLFMWAGVIALFCRQYDIIKDNEPNNNKEKTKSASENSTPEHQGGGLLRSKFPNKPSVNIIEA</sequence>
<feature type="compositionally biased region" description="Basic residues" evidence="8">
    <location>
        <begin position="88"/>
        <end position="107"/>
    </location>
</feature>
<feature type="transmembrane region" description="Helical" evidence="9">
    <location>
        <begin position="292"/>
        <end position="310"/>
    </location>
</feature>
<evidence type="ECO:0000313" key="12">
    <source>
        <dbReference type="Proteomes" id="UP000694429"/>
    </source>
</evidence>
<organism evidence="11 12">
    <name type="scientific">Canis lupus familiaris</name>
    <name type="common">Dog</name>
    <name type="synonym">Canis familiaris</name>
    <dbReference type="NCBI Taxonomy" id="9615"/>
    <lineage>
        <taxon>Eukaryota</taxon>
        <taxon>Metazoa</taxon>
        <taxon>Chordata</taxon>
        <taxon>Craniata</taxon>
        <taxon>Vertebrata</taxon>
        <taxon>Euteleostomi</taxon>
        <taxon>Mammalia</taxon>
        <taxon>Eutheria</taxon>
        <taxon>Laurasiatheria</taxon>
        <taxon>Carnivora</taxon>
        <taxon>Caniformia</taxon>
        <taxon>Canidae</taxon>
        <taxon>Canis</taxon>
    </lineage>
</organism>
<dbReference type="PROSITE" id="PS50853">
    <property type="entry name" value="FN3"/>
    <property type="match status" value="1"/>
</dbReference>
<dbReference type="InterPro" id="IPR003961">
    <property type="entry name" value="FN3_dom"/>
</dbReference>
<evidence type="ECO:0000259" key="10">
    <source>
        <dbReference type="PROSITE" id="PS50853"/>
    </source>
</evidence>
<feature type="region of interest" description="Disordered" evidence="8">
    <location>
        <begin position="319"/>
        <end position="360"/>
    </location>
</feature>